<evidence type="ECO:0000313" key="3">
    <source>
        <dbReference type="Proteomes" id="UP001055804"/>
    </source>
</evidence>
<sequence length="200" mass="22461">MTVADASHPEFESLLAQVRACRACDLPHEPRPVVRAAASARLLIAGQAPGTRVHESGIPFDDRSGDRLRDWMGLDRETFYDTSRIAIVPMGFCFPGQDGKGGDLPPRRECAPLWRARIMAALPHVQLTLVIGQYAQAWHLGKAARPTLTDTVRNWQAYLPDALPLPHPSWRNTAWLKRNPWFEAEVLPVLRREVRRLCGS</sequence>
<protein>
    <submittedName>
        <fullName evidence="2">Uracil-DNA glycosylase family protein</fullName>
    </submittedName>
</protein>
<evidence type="ECO:0000313" key="2">
    <source>
        <dbReference type="EMBL" id="MCP1335848.1"/>
    </source>
</evidence>
<evidence type="ECO:0000259" key="1">
    <source>
        <dbReference type="SMART" id="SM00986"/>
    </source>
</evidence>
<dbReference type="RefSeq" id="WP_269331777.1">
    <property type="nucleotide sequence ID" value="NZ_JAMZFT010000001.1"/>
</dbReference>
<dbReference type="AlphaFoldDB" id="A0A9J6PDF0"/>
<proteinExistence type="predicted"/>
<organism evidence="2 3">
    <name type="scientific">Futiania mangrovi</name>
    <dbReference type="NCBI Taxonomy" id="2959716"/>
    <lineage>
        <taxon>Bacteria</taxon>
        <taxon>Pseudomonadati</taxon>
        <taxon>Pseudomonadota</taxon>
        <taxon>Alphaproteobacteria</taxon>
        <taxon>Futianiales</taxon>
        <taxon>Futianiaceae</taxon>
        <taxon>Futiania</taxon>
    </lineage>
</organism>
<dbReference type="SMART" id="SM00986">
    <property type="entry name" value="UDG"/>
    <property type="match status" value="1"/>
</dbReference>
<dbReference type="InterPro" id="IPR036895">
    <property type="entry name" value="Uracil-DNA_glycosylase-like_sf"/>
</dbReference>
<dbReference type="Gene3D" id="3.40.470.10">
    <property type="entry name" value="Uracil-DNA glycosylase-like domain"/>
    <property type="match status" value="1"/>
</dbReference>
<dbReference type="Pfam" id="PF03167">
    <property type="entry name" value="UDG"/>
    <property type="match status" value="1"/>
</dbReference>
<dbReference type="InterPro" id="IPR047124">
    <property type="entry name" value="HI_0220.2"/>
</dbReference>
<dbReference type="SUPFAM" id="SSF52141">
    <property type="entry name" value="Uracil-DNA glycosylase-like"/>
    <property type="match status" value="1"/>
</dbReference>
<dbReference type="CDD" id="cd10033">
    <property type="entry name" value="UDG_like"/>
    <property type="match status" value="1"/>
</dbReference>
<comment type="caution">
    <text evidence="2">The sequence shown here is derived from an EMBL/GenBank/DDBJ whole genome shotgun (WGS) entry which is preliminary data.</text>
</comment>
<dbReference type="Proteomes" id="UP001055804">
    <property type="component" value="Unassembled WGS sequence"/>
</dbReference>
<accession>A0A9J6PDF0</accession>
<dbReference type="PANTHER" id="PTHR42160">
    <property type="entry name" value="URACIL-DNA GLYCOSYLASE SUPERFAMILY PROTEIN"/>
    <property type="match status" value="1"/>
</dbReference>
<gene>
    <name evidence="2" type="ORF">NJQ99_05455</name>
</gene>
<dbReference type="PANTHER" id="PTHR42160:SF1">
    <property type="entry name" value="URACIL-DNA GLYCOSYLASE SUPERFAMILY PROTEIN"/>
    <property type="match status" value="1"/>
</dbReference>
<reference evidence="2" key="1">
    <citation type="submission" date="2022-06" db="EMBL/GenBank/DDBJ databases">
        <title>Isolation and Genomics of Futiania mangrovii gen. nov., sp. nov., a Rare and Metabolically-versatile member in the Class Alphaproteobacteria.</title>
        <authorList>
            <person name="Liu L."/>
            <person name="Huang W.-C."/>
            <person name="Pan J."/>
            <person name="Li J."/>
            <person name="Huang Y."/>
            <person name="Du H."/>
            <person name="Liu Y."/>
            <person name="Li M."/>
        </authorList>
    </citation>
    <scope>NUCLEOTIDE SEQUENCE</scope>
    <source>
        <strain evidence="2">FT118</strain>
    </source>
</reference>
<keyword evidence="3" id="KW-1185">Reference proteome</keyword>
<dbReference type="SMART" id="SM00987">
    <property type="entry name" value="UreE_C"/>
    <property type="match status" value="1"/>
</dbReference>
<dbReference type="InterPro" id="IPR005122">
    <property type="entry name" value="Uracil-DNA_glycosylase-like"/>
</dbReference>
<feature type="domain" description="Uracil-DNA glycosylase-like" evidence="1">
    <location>
        <begin position="33"/>
        <end position="191"/>
    </location>
</feature>
<dbReference type="EMBL" id="JAMZFT010000001">
    <property type="protein sequence ID" value="MCP1335848.1"/>
    <property type="molecule type" value="Genomic_DNA"/>
</dbReference>
<name>A0A9J6PDF0_9PROT</name>